<evidence type="ECO:0000256" key="1">
    <source>
        <dbReference type="SAM" id="MobiDB-lite"/>
    </source>
</evidence>
<dbReference type="EMBL" id="SGPL01000895">
    <property type="protein sequence ID" value="THH06295.1"/>
    <property type="molecule type" value="Genomic_DNA"/>
</dbReference>
<feature type="region of interest" description="Disordered" evidence="1">
    <location>
        <begin position="1"/>
        <end position="73"/>
    </location>
</feature>
<accession>A0A4S4L4M3</accession>
<feature type="compositionally biased region" description="Polar residues" evidence="1">
    <location>
        <begin position="31"/>
        <end position="49"/>
    </location>
</feature>
<reference evidence="2 3" key="1">
    <citation type="submission" date="2019-02" db="EMBL/GenBank/DDBJ databases">
        <title>Genome sequencing of the rare red list fungi Bondarzewia mesenterica.</title>
        <authorList>
            <person name="Buettner E."/>
            <person name="Kellner H."/>
        </authorList>
    </citation>
    <scope>NUCLEOTIDE SEQUENCE [LARGE SCALE GENOMIC DNA]</scope>
    <source>
        <strain evidence="2 3">DSM 108281</strain>
    </source>
</reference>
<comment type="caution">
    <text evidence="2">The sequence shown here is derived from an EMBL/GenBank/DDBJ whole genome shotgun (WGS) entry which is preliminary data.</text>
</comment>
<keyword evidence="3" id="KW-1185">Reference proteome</keyword>
<organism evidence="2 3">
    <name type="scientific">Bondarzewia mesenterica</name>
    <dbReference type="NCBI Taxonomy" id="1095465"/>
    <lineage>
        <taxon>Eukaryota</taxon>
        <taxon>Fungi</taxon>
        <taxon>Dikarya</taxon>
        <taxon>Basidiomycota</taxon>
        <taxon>Agaricomycotina</taxon>
        <taxon>Agaricomycetes</taxon>
        <taxon>Russulales</taxon>
        <taxon>Bondarzewiaceae</taxon>
        <taxon>Bondarzewia</taxon>
    </lineage>
</organism>
<evidence type="ECO:0000313" key="2">
    <source>
        <dbReference type="EMBL" id="THH06295.1"/>
    </source>
</evidence>
<protein>
    <submittedName>
        <fullName evidence="2">Uncharacterized protein</fullName>
    </submittedName>
</protein>
<proteinExistence type="predicted"/>
<gene>
    <name evidence="2" type="ORF">EW146_g9658</name>
</gene>
<feature type="compositionally biased region" description="Polar residues" evidence="1">
    <location>
        <begin position="10"/>
        <end position="21"/>
    </location>
</feature>
<sequence length="120" mass="13242">MSGDKYKAPTTHQRQTTQTYLPLSHSPAMFSRSSDTSYSYQEALRQQTGPEFGVTPSLHLPAANHLSSHTGTNMTVDKYKIPVAPQRHRQTEDCGTLLAGDPAHRVFPAYPSNDAYGTFS</sequence>
<name>A0A4S4L4M3_9AGAM</name>
<dbReference type="Proteomes" id="UP000310158">
    <property type="component" value="Unassembled WGS sequence"/>
</dbReference>
<dbReference type="AlphaFoldDB" id="A0A4S4L4M3"/>
<evidence type="ECO:0000313" key="3">
    <source>
        <dbReference type="Proteomes" id="UP000310158"/>
    </source>
</evidence>